<evidence type="ECO:0000256" key="8">
    <source>
        <dbReference type="ARBA" id="ARBA00037948"/>
    </source>
</evidence>
<reference evidence="12" key="1">
    <citation type="submission" date="2025-05" db="UniProtKB">
        <authorList>
            <consortium name="EnsemblMetazoa"/>
        </authorList>
    </citation>
    <scope>IDENTIFICATION</scope>
</reference>
<keyword evidence="5" id="KW-0862">Zinc</keyword>
<dbReference type="InterPro" id="IPR013087">
    <property type="entry name" value="Znf_C2H2_type"/>
</dbReference>
<feature type="compositionally biased region" description="Basic and acidic residues" evidence="10">
    <location>
        <begin position="15"/>
        <end position="24"/>
    </location>
</feature>
<evidence type="ECO:0000256" key="4">
    <source>
        <dbReference type="ARBA" id="ARBA00022771"/>
    </source>
</evidence>
<evidence type="ECO:0000313" key="13">
    <source>
        <dbReference type="Proteomes" id="UP001652700"/>
    </source>
</evidence>
<evidence type="ECO:0000256" key="3">
    <source>
        <dbReference type="ARBA" id="ARBA00022737"/>
    </source>
</evidence>
<comment type="subcellular location">
    <subcellularLocation>
        <location evidence="1">Nucleus</location>
    </subcellularLocation>
</comment>
<accession>A0ABM5KTW4</accession>
<dbReference type="GeneID" id="126889406"/>
<feature type="domain" description="C2H2-type" evidence="11">
    <location>
        <begin position="280"/>
        <end position="304"/>
    </location>
</feature>
<comment type="similarity">
    <text evidence="8">Belongs to the snail C2H2-type zinc-finger protein family.</text>
</comment>
<dbReference type="RefSeq" id="XP_050513621.1">
    <property type="nucleotide sequence ID" value="XM_050657664.1"/>
</dbReference>
<sequence>MSVSLPSQDNSKSQRSNEKCPPRQNKELSLQLENKGHLNLRINLGNSQIQCNLVIDETIINAPGSSTTQMSPPTPVPGTSSTRSPLRHFDKSMDTSNTGTVIYNAGPCNLVIDETIVDGSTRVSPRTPSTSMDTSNTGTGIYNAGPCNLVIDETIPNAPVSSTNQMSPPTPVPGRSSTRSPLRHFDNSTDSSTTGTVIYNSGPYAEKPTTSAADNFRANFDENRTCEICGRVLSSKTSLQRHKRTHTNDKIPLACHLCDAQFPTYYALDVHKRRHAGNMPKCDVCLKAFNTKYHLTRHMRSHNK</sequence>
<dbReference type="SUPFAM" id="SSF57667">
    <property type="entry name" value="beta-beta-alpha zinc fingers"/>
    <property type="match status" value="2"/>
</dbReference>
<feature type="compositionally biased region" description="Polar residues" evidence="10">
    <location>
        <begin position="188"/>
        <end position="199"/>
    </location>
</feature>
<evidence type="ECO:0000313" key="12">
    <source>
        <dbReference type="EnsemblMetazoa" id="XP_050513621.1"/>
    </source>
</evidence>
<name>A0ABM5KTW4_DIAVI</name>
<keyword evidence="7" id="KW-0539">Nucleus</keyword>
<evidence type="ECO:0000256" key="5">
    <source>
        <dbReference type="ARBA" id="ARBA00022833"/>
    </source>
</evidence>
<feature type="domain" description="C2H2-type" evidence="11">
    <location>
        <begin position="224"/>
        <end position="251"/>
    </location>
</feature>
<dbReference type="Gene3D" id="3.30.160.60">
    <property type="entry name" value="Classic Zinc Finger"/>
    <property type="match status" value="2"/>
</dbReference>
<evidence type="ECO:0000256" key="9">
    <source>
        <dbReference type="PROSITE-ProRule" id="PRU00042"/>
    </source>
</evidence>
<dbReference type="SMART" id="SM00355">
    <property type="entry name" value="ZnF_C2H2"/>
    <property type="match status" value="3"/>
</dbReference>
<evidence type="ECO:0000259" key="11">
    <source>
        <dbReference type="PROSITE" id="PS50157"/>
    </source>
</evidence>
<feature type="region of interest" description="Disordered" evidence="10">
    <location>
        <begin position="157"/>
        <end position="203"/>
    </location>
</feature>
<feature type="region of interest" description="Disordered" evidence="10">
    <location>
        <begin position="64"/>
        <end position="89"/>
    </location>
</feature>
<dbReference type="PROSITE" id="PS00028">
    <property type="entry name" value="ZINC_FINGER_C2H2_1"/>
    <property type="match status" value="3"/>
</dbReference>
<evidence type="ECO:0000256" key="7">
    <source>
        <dbReference type="ARBA" id="ARBA00023242"/>
    </source>
</evidence>
<evidence type="ECO:0000256" key="10">
    <source>
        <dbReference type="SAM" id="MobiDB-lite"/>
    </source>
</evidence>
<dbReference type="PANTHER" id="PTHR24388">
    <property type="entry name" value="ZINC FINGER PROTEIN"/>
    <property type="match status" value="1"/>
</dbReference>
<dbReference type="EnsemblMetazoa" id="XM_050657664.1">
    <property type="protein sequence ID" value="XP_050513621.1"/>
    <property type="gene ID" value="LOC126889406"/>
</dbReference>
<dbReference type="Pfam" id="PF00096">
    <property type="entry name" value="zf-C2H2"/>
    <property type="match status" value="2"/>
</dbReference>
<dbReference type="InterPro" id="IPR050527">
    <property type="entry name" value="Snail/Krueppel_Znf"/>
</dbReference>
<protein>
    <recommendedName>
        <fullName evidence="11">C2H2-type domain-containing protein</fullName>
    </recommendedName>
</protein>
<feature type="domain" description="C2H2-type" evidence="11">
    <location>
        <begin position="253"/>
        <end position="280"/>
    </location>
</feature>
<dbReference type="PROSITE" id="PS50157">
    <property type="entry name" value="ZINC_FINGER_C2H2_2"/>
    <property type="match status" value="3"/>
</dbReference>
<evidence type="ECO:0000256" key="6">
    <source>
        <dbReference type="ARBA" id="ARBA00023125"/>
    </source>
</evidence>
<evidence type="ECO:0000256" key="1">
    <source>
        <dbReference type="ARBA" id="ARBA00004123"/>
    </source>
</evidence>
<keyword evidence="13" id="KW-1185">Reference proteome</keyword>
<dbReference type="Proteomes" id="UP001652700">
    <property type="component" value="Unplaced"/>
</dbReference>
<dbReference type="InterPro" id="IPR036236">
    <property type="entry name" value="Znf_C2H2_sf"/>
</dbReference>
<keyword evidence="4 9" id="KW-0863">Zinc-finger</keyword>
<keyword evidence="2" id="KW-0479">Metal-binding</keyword>
<keyword evidence="6" id="KW-0238">DNA-binding</keyword>
<keyword evidence="3" id="KW-0677">Repeat</keyword>
<organism evidence="12 13">
    <name type="scientific">Diabrotica virgifera virgifera</name>
    <name type="common">western corn rootworm</name>
    <dbReference type="NCBI Taxonomy" id="50390"/>
    <lineage>
        <taxon>Eukaryota</taxon>
        <taxon>Metazoa</taxon>
        <taxon>Ecdysozoa</taxon>
        <taxon>Arthropoda</taxon>
        <taxon>Hexapoda</taxon>
        <taxon>Insecta</taxon>
        <taxon>Pterygota</taxon>
        <taxon>Neoptera</taxon>
        <taxon>Endopterygota</taxon>
        <taxon>Coleoptera</taxon>
        <taxon>Polyphaga</taxon>
        <taxon>Cucujiformia</taxon>
        <taxon>Chrysomeloidea</taxon>
        <taxon>Chrysomelidae</taxon>
        <taxon>Galerucinae</taxon>
        <taxon>Diabroticina</taxon>
        <taxon>Diabroticites</taxon>
        <taxon>Diabrotica</taxon>
    </lineage>
</organism>
<feature type="region of interest" description="Disordered" evidence="10">
    <location>
        <begin position="1"/>
        <end position="24"/>
    </location>
</feature>
<dbReference type="PANTHER" id="PTHR24388:SF54">
    <property type="entry name" value="PROTEIN ESCARGOT"/>
    <property type="match status" value="1"/>
</dbReference>
<dbReference type="Pfam" id="PF13912">
    <property type="entry name" value="zf-C2H2_6"/>
    <property type="match status" value="1"/>
</dbReference>
<proteinExistence type="inferred from homology"/>
<evidence type="ECO:0000256" key="2">
    <source>
        <dbReference type="ARBA" id="ARBA00022723"/>
    </source>
</evidence>
<feature type="compositionally biased region" description="Polar residues" evidence="10">
    <location>
        <begin position="1"/>
        <end position="14"/>
    </location>
</feature>